<reference evidence="1 2" key="1">
    <citation type="submission" date="2016-10" db="EMBL/GenBank/DDBJ databases">
        <authorList>
            <person name="de Groot N.N."/>
        </authorList>
    </citation>
    <scope>NUCLEOTIDE SEQUENCE [LARGE SCALE GENOMIC DNA]</scope>
    <source>
        <strain evidence="1 2">Nm146</strain>
    </source>
</reference>
<name>A0A1I4R9S9_9PROT</name>
<dbReference type="STRING" id="52442.SAMN05421880_11824"/>
<protein>
    <submittedName>
        <fullName evidence="1">Uncharacterized protein</fullName>
    </submittedName>
</protein>
<gene>
    <name evidence="1" type="ORF">SAMN05421880_11824</name>
</gene>
<dbReference type="EMBL" id="FOUF01000018">
    <property type="protein sequence ID" value="SFM48997.1"/>
    <property type="molecule type" value="Genomic_DNA"/>
</dbReference>
<organism evidence="1 2">
    <name type="scientific">Nitrosomonas nitrosa</name>
    <dbReference type="NCBI Taxonomy" id="52442"/>
    <lineage>
        <taxon>Bacteria</taxon>
        <taxon>Pseudomonadati</taxon>
        <taxon>Pseudomonadota</taxon>
        <taxon>Betaproteobacteria</taxon>
        <taxon>Nitrosomonadales</taxon>
        <taxon>Nitrosomonadaceae</taxon>
        <taxon>Nitrosomonas</taxon>
    </lineage>
</organism>
<accession>A0A1I4R9S9</accession>
<proteinExistence type="predicted"/>
<sequence length="85" mass="9469">MTPERVVNRYDLMDSAYDVPPIDVNPCRNQALKEEIAAAGCVCADMLRFIWECSVFGGGFKRGLLTAKPLLAIQYESIYLVILAN</sequence>
<evidence type="ECO:0000313" key="1">
    <source>
        <dbReference type="EMBL" id="SFM48997.1"/>
    </source>
</evidence>
<dbReference type="Proteomes" id="UP000199561">
    <property type="component" value="Unassembled WGS sequence"/>
</dbReference>
<dbReference type="AlphaFoldDB" id="A0A1I4R9S9"/>
<evidence type="ECO:0000313" key="2">
    <source>
        <dbReference type="Proteomes" id="UP000199561"/>
    </source>
</evidence>
<keyword evidence="2" id="KW-1185">Reference proteome</keyword>